<dbReference type="Gene3D" id="3.40.50.150">
    <property type="entry name" value="Vaccinia Virus protein VP39"/>
    <property type="match status" value="1"/>
</dbReference>
<keyword evidence="3" id="KW-0489">Methyltransferase</keyword>
<dbReference type="SUPFAM" id="SSF53335">
    <property type="entry name" value="S-adenosyl-L-methionine-dependent methyltransferases"/>
    <property type="match status" value="1"/>
</dbReference>
<evidence type="ECO:0000313" key="4">
    <source>
        <dbReference type="Proteomes" id="UP000515291"/>
    </source>
</evidence>
<dbReference type="KEGG" id="trb:HB776_03100"/>
<feature type="domain" description="C-methyltransferase" evidence="2">
    <location>
        <begin position="269"/>
        <end position="386"/>
    </location>
</feature>
<dbReference type="Gene3D" id="3.40.50.720">
    <property type="entry name" value="NAD(P)-binding Rossmann-like Domain"/>
    <property type="match status" value="1"/>
</dbReference>
<dbReference type="InterPro" id="IPR038576">
    <property type="entry name" value="Methyltransf_Zn-bd_dom_put_sf"/>
</dbReference>
<protein>
    <submittedName>
        <fullName evidence="3">Class I SAM-dependent methyltransferase</fullName>
    </submittedName>
</protein>
<dbReference type="Pfam" id="PF13489">
    <property type="entry name" value="Methyltransf_23"/>
    <property type="match status" value="1"/>
</dbReference>
<keyword evidence="3" id="KW-0808">Transferase</keyword>
<dbReference type="Pfam" id="PF08421">
    <property type="entry name" value="Methyltransf_13"/>
    <property type="match status" value="1"/>
</dbReference>
<proteinExistence type="predicted"/>
<dbReference type="InterPro" id="IPR013630">
    <property type="entry name" value="Methyltransf_Zn-bd_dom_put"/>
</dbReference>
<dbReference type="InterPro" id="IPR013691">
    <property type="entry name" value="MeTrfase_14"/>
</dbReference>
<dbReference type="Proteomes" id="UP000515291">
    <property type="component" value="Chromosome"/>
</dbReference>
<dbReference type="GO" id="GO:0032259">
    <property type="term" value="P:methylation"/>
    <property type="evidence" value="ECO:0007669"/>
    <property type="project" value="UniProtKB-KW"/>
</dbReference>
<dbReference type="InterPro" id="IPR029063">
    <property type="entry name" value="SAM-dependent_MTases_sf"/>
</dbReference>
<dbReference type="EMBL" id="CP050292">
    <property type="protein sequence ID" value="QND70337.1"/>
    <property type="molecule type" value="Genomic_DNA"/>
</dbReference>
<sequence length="401" mass="43825">MVCLVCGSKSVRKELDVGRHPVSSFFLQSADAPERTFPLSLGQCQTCGTIQSTDIVPHDALVPPYDWLFAREPEEHLDGVVEQIIALPGVTTDSIIGALTSKDDTTVDRFKRKGFNNTWRVQVDEDLGVTNPAANIETVQILTTPERMAAIAKKRGAADVLFVRHIMEHAEDLHAFIRGCAALVKPGGIIMVEVPDCTTSLKLHDYCMVWEEHSLFLTPETFKPLLSIGGFEPIRTDIYPLPFENSLVQIARKTGEPGPVRIDPAAKAQVGMLAQYADAYEPARRELRTKLERVRAEKGPIALFGAGHLACAFANFMGVSDLIDFVADDTPQKQNKFLPGARLPILPSAALVERKVALCLLALSINNENAVIGRNANFADSGGTFCSIFRASPRSIFTATI</sequence>
<gene>
    <name evidence="3" type="ORF">HB776_03100</name>
</gene>
<accession>A0A7G6TUA5</accession>
<dbReference type="AlphaFoldDB" id="A0A7G6TUA5"/>
<dbReference type="Pfam" id="PF08484">
    <property type="entry name" value="Methyltransf_14"/>
    <property type="match status" value="1"/>
</dbReference>
<feature type="domain" description="Methyltransferase putative zinc binding" evidence="1">
    <location>
        <begin position="3"/>
        <end position="60"/>
    </location>
</feature>
<dbReference type="Gene3D" id="6.20.50.110">
    <property type="entry name" value="Methyltransferase, zinc-binding domain"/>
    <property type="match status" value="1"/>
</dbReference>
<reference evidence="4" key="1">
    <citation type="journal article" date="2020" name="Mol. Plant Microbe">
        <title>Rhizobial microsymbionts of the narrowly endemic Oxytropis species growing in Kamchatka are characterized by significant genetic diversity and possess a set of genes that are associated with T3SS and T6SS secretion systems and can affect the development of symbiosis.</title>
        <authorList>
            <person name="Safronova V."/>
            <person name="Guro P."/>
            <person name="Sazanova A."/>
            <person name="Kuznetsova I."/>
            <person name="Belimov A."/>
            <person name="Yakubov V."/>
            <person name="Chirak E."/>
            <person name="Afonin A."/>
            <person name="Gogolev Y."/>
            <person name="Andronov E."/>
            <person name="Tikhonovich I."/>
        </authorList>
    </citation>
    <scope>NUCLEOTIDE SEQUENCE [LARGE SCALE GENOMIC DNA]</scope>
    <source>
        <strain evidence="4">581</strain>
    </source>
</reference>
<name>A0A7G6TUA5_9BRAD</name>
<dbReference type="GO" id="GO:0008168">
    <property type="term" value="F:methyltransferase activity"/>
    <property type="evidence" value="ECO:0007669"/>
    <property type="project" value="UniProtKB-KW"/>
</dbReference>
<evidence type="ECO:0000259" key="2">
    <source>
        <dbReference type="Pfam" id="PF08484"/>
    </source>
</evidence>
<dbReference type="RefSeq" id="WP_184514970.1">
    <property type="nucleotide sequence ID" value="NZ_CP050292.1"/>
</dbReference>
<organism evidence="3 4">
    <name type="scientific">Tardiphaga robiniae</name>
    <dbReference type="NCBI Taxonomy" id="943830"/>
    <lineage>
        <taxon>Bacteria</taxon>
        <taxon>Pseudomonadati</taxon>
        <taxon>Pseudomonadota</taxon>
        <taxon>Alphaproteobacteria</taxon>
        <taxon>Hyphomicrobiales</taxon>
        <taxon>Nitrobacteraceae</taxon>
        <taxon>Tardiphaga</taxon>
    </lineage>
</organism>
<evidence type="ECO:0000259" key="1">
    <source>
        <dbReference type="Pfam" id="PF08421"/>
    </source>
</evidence>
<evidence type="ECO:0000313" key="3">
    <source>
        <dbReference type="EMBL" id="QND70337.1"/>
    </source>
</evidence>